<evidence type="ECO:0000256" key="2">
    <source>
        <dbReference type="SAM" id="SignalP"/>
    </source>
</evidence>
<feature type="chain" id="PRO_5039237176" evidence="2">
    <location>
        <begin position="24"/>
        <end position="407"/>
    </location>
</feature>
<feature type="compositionally biased region" description="Acidic residues" evidence="1">
    <location>
        <begin position="24"/>
        <end position="35"/>
    </location>
</feature>
<dbReference type="RefSeq" id="WP_090870160.1">
    <property type="nucleotide sequence ID" value="NZ_FOHE01000010.1"/>
</dbReference>
<dbReference type="OrthoDB" id="9795361at2"/>
<feature type="compositionally biased region" description="Polar residues" evidence="1">
    <location>
        <begin position="36"/>
        <end position="45"/>
    </location>
</feature>
<feature type="signal peptide" evidence="2">
    <location>
        <begin position="1"/>
        <end position="23"/>
    </location>
</feature>
<dbReference type="STRING" id="930131.SAMN05216389_11080"/>
<dbReference type="EMBL" id="FOHE01000010">
    <property type="protein sequence ID" value="SET39276.1"/>
    <property type="molecule type" value="Genomic_DNA"/>
</dbReference>
<dbReference type="CDD" id="cd13441">
    <property type="entry name" value="CamS_repeat_1"/>
    <property type="match status" value="1"/>
</dbReference>
<dbReference type="InterPro" id="IPR011426">
    <property type="entry name" value="CamS"/>
</dbReference>
<reference evidence="3 4" key="1">
    <citation type="submission" date="2016-10" db="EMBL/GenBank/DDBJ databases">
        <authorList>
            <person name="de Groot N.N."/>
        </authorList>
    </citation>
    <scope>NUCLEOTIDE SEQUENCE [LARGE SCALE GENOMIC DNA]</scope>
    <source>
        <strain evidence="3 4">IBRC-M 10780</strain>
    </source>
</reference>
<sequence>MKRVALLFVCTLLVMTSCTPKLSEDEEVLPNDEESQGQPSIVPSNSLSDQNYRIILPYRTSEARGVIVNQIANRLDIDEMEVGLRRHSKEYFDPKKYFFEEGQYLDEDTVYDWLGRDLTDEQLEQAVEDRIAELEYHGMTVNEDRIREELTLGLNPAIEDDEDEDQLREKPRYLSHILEHNFLVKNEDKTVDLRGVSIGVALKSVYRFKADPDGPDYYEDIPESEMVEKGKEIAQTILERAREIEGLEEVPIMIALYREEAQGSTIPGNFVTKTLVPKGENTIKEWNDINEEYILFPSNEAEKKYYDDAQIVKSFGNDIAKFFPNYVGVIGEGFYVNEEMQKLTLEVPIEFHGEGEVLGFAQYAYDLVKEMFPDYYDLEVKITSSDQIEGVIYREAGQSDPDVRIFH</sequence>
<keyword evidence="4" id="KW-1185">Reference proteome</keyword>
<evidence type="ECO:0000313" key="4">
    <source>
        <dbReference type="Proteomes" id="UP000198618"/>
    </source>
</evidence>
<gene>
    <name evidence="3" type="ORF">SAMN05216389_11080</name>
</gene>
<dbReference type="PROSITE" id="PS51257">
    <property type="entry name" value="PROKAR_LIPOPROTEIN"/>
    <property type="match status" value="1"/>
</dbReference>
<evidence type="ECO:0000256" key="1">
    <source>
        <dbReference type="SAM" id="MobiDB-lite"/>
    </source>
</evidence>
<feature type="region of interest" description="Disordered" evidence="1">
    <location>
        <begin position="23"/>
        <end position="45"/>
    </location>
</feature>
<name>A0A1I0E2J0_9BACI</name>
<dbReference type="CDD" id="cd13440">
    <property type="entry name" value="CamS_repeat_2"/>
    <property type="match status" value="1"/>
</dbReference>
<dbReference type="Pfam" id="PF07537">
    <property type="entry name" value="CamS"/>
    <property type="match status" value="1"/>
</dbReference>
<proteinExistence type="predicted"/>
<protein>
    <submittedName>
        <fullName evidence="3">Protein involved in sex pheromone biosynthesis</fullName>
    </submittedName>
</protein>
<organism evidence="3 4">
    <name type="scientific">Oceanobacillus limi</name>
    <dbReference type="NCBI Taxonomy" id="930131"/>
    <lineage>
        <taxon>Bacteria</taxon>
        <taxon>Bacillati</taxon>
        <taxon>Bacillota</taxon>
        <taxon>Bacilli</taxon>
        <taxon>Bacillales</taxon>
        <taxon>Bacillaceae</taxon>
        <taxon>Oceanobacillus</taxon>
    </lineage>
</organism>
<dbReference type="Proteomes" id="UP000198618">
    <property type="component" value="Unassembled WGS sequence"/>
</dbReference>
<dbReference type="AlphaFoldDB" id="A0A1I0E2J0"/>
<keyword evidence="2" id="KW-0732">Signal</keyword>
<dbReference type="Gene3D" id="3.10.570.10">
    <property type="entry name" value="sex pheromone staph- cam373 precursor domain"/>
    <property type="match status" value="1"/>
</dbReference>
<dbReference type="PIRSF" id="PIRSF012509">
    <property type="entry name" value="CamS"/>
    <property type="match status" value="1"/>
</dbReference>
<accession>A0A1I0E2J0</accession>
<evidence type="ECO:0000313" key="3">
    <source>
        <dbReference type="EMBL" id="SET39276.1"/>
    </source>
</evidence>